<organism evidence="3 4">
    <name type="scientific">Clostridium tarantellae</name>
    <dbReference type="NCBI Taxonomy" id="39493"/>
    <lineage>
        <taxon>Bacteria</taxon>
        <taxon>Bacillati</taxon>
        <taxon>Bacillota</taxon>
        <taxon>Clostridia</taxon>
        <taxon>Eubacteriales</taxon>
        <taxon>Clostridiaceae</taxon>
        <taxon>Clostridium</taxon>
    </lineage>
</organism>
<dbReference type="SUPFAM" id="SSF52096">
    <property type="entry name" value="ClpP/crotonase"/>
    <property type="match status" value="1"/>
</dbReference>
<dbReference type="Gene3D" id="3.90.226.10">
    <property type="entry name" value="2-enoyl-CoA Hydratase, Chain A, domain 1"/>
    <property type="match status" value="1"/>
</dbReference>
<name>A0A6I1MQJ3_9CLOT</name>
<evidence type="ECO:0000256" key="1">
    <source>
        <dbReference type="SAM" id="Phobius"/>
    </source>
</evidence>
<evidence type="ECO:0000259" key="2">
    <source>
        <dbReference type="Pfam" id="PF03572"/>
    </source>
</evidence>
<keyword evidence="1" id="KW-0472">Membrane</keyword>
<dbReference type="Proteomes" id="UP000430345">
    <property type="component" value="Unassembled WGS sequence"/>
</dbReference>
<dbReference type="GO" id="GO:0006508">
    <property type="term" value="P:proteolysis"/>
    <property type="evidence" value="ECO:0007669"/>
    <property type="project" value="InterPro"/>
</dbReference>
<keyword evidence="4" id="KW-1185">Reference proteome</keyword>
<evidence type="ECO:0000313" key="3">
    <source>
        <dbReference type="EMBL" id="MPQ44758.1"/>
    </source>
</evidence>
<dbReference type="OrthoDB" id="3177522at2"/>
<reference evidence="3 4" key="1">
    <citation type="submission" date="2019-10" db="EMBL/GenBank/DDBJ databases">
        <title>The Genome Sequence of Clostridium tarantellae Isolated from Fish Brain.</title>
        <authorList>
            <person name="Bano L."/>
            <person name="Kiel M."/>
            <person name="Sales G."/>
            <person name="Doxey A.C."/>
            <person name="Mansfield M.J."/>
            <person name="Schiavone M."/>
            <person name="Rossetto O."/>
            <person name="Pirazzini M."/>
            <person name="Dobrindt U."/>
            <person name="Montecucco C."/>
        </authorList>
    </citation>
    <scope>NUCLEOTIDE SEQUENCE [LARGE SCALE GENOMIC DNA]</scope>
    <source>
        <strain evidence="3 4">DSM 3997</strain>
    </source>
</reference>
<keyword evidence="1" id="KW-0812">Transmembrane</keyword>
<dbReference type="RefSeq" id="WP_152891498.1">
    <property type="nucleotide sequence ID" value="NZ_WHJC01000304.1"/>
</dbReference>
<dbReference type="AlphaFoldDB" id="A0A6I1MQJ3"/>
<feature type="domain" description="Tail specific protease" evidence="2">
    <location>
        <begin position="247"/>
        <end position="427"/>
    </location>
</feature>
<dbReference type="InterPro" id="IPR005151">
    <property type="entry name" value="Tail-specific_protease"/>
</dbReference>
<dbReference type="Gene3D" id="3.30.750.44">
    <property type="match status" value="1"/>
</dbReference>
<accession>A0A6I1MQJ3</accession>
<gene>
    <name evidence="3" type="ORF">GBZ86_13535</name>
</gene>
<feature type="transmembrane region" description="Helical" evidence="1">
    <location>
        <begin position="9"/>
        <end position="29"/>
    </location>
</feature>
<dbReference type="EMBL" id="WHJC01000304">
    <property type="protein sequence ID" value="MPQ44758.1"/>
    <property type="molecule type" value="Genomic_DNA"/>
</dbReference>
<evidence type="ECO:0000313" key="4">
    <source>
        <dbReference type="Proteomes" id="UP000430345"/>
    </source>
</evidence>
<keyword evidence="1" id="KW-1133">Transmembrane helix</keyword>
<sequence>MNKKELIELVCWVVFAILVVFGLVFLYLYNNSPMTIYKPKPYTPKGRVVLQKELTFEEIEEDRDKIIEIVENTHPIFLNEEVENYKKAKENFLKETTDSMNVQEFQIYISKYLSSIEDGHTIVYWNEENFLDINWRYLNGGLFLTNSDYSVSNYKVIRINEIPVENIINLIEELFPSENYVAKDVNNSKYSRYEQILTLAGIDCSNELIVTVSNGDKEEKFSANLIKWEKNKYVDLGIWSKQLSEDILFIRLGSCTLGKELDKVIEDTKKAVDNSIDNVIIDVRGNPGGNSEASTKLLESLNMVPGNFGATIRFSSLASERYGFLRKSGSISYEPTNKVVKNEDINLYVLCDENTFSSAQWLVTCVKDGNLGTIVGQGSRNMPSSFGDVLVFQLKNSNLEGQVSFKQFLRPNKDKNNERVLEPDVKIDYCEDALTKSLKIIDEKKNH</sequence>
<comment type="caution">
    <text evidence="3">The sequence shown here is derived from an EMBL/GenBank/DDBJ whole genome shotgun (WGS) entry which is preliminary data.</text>
</comment>
<dbReference type="GO" id="GO:0008236">
    <property type="term" value="F:serine-type peptidase activity"/>
    <property type="evidence" value="ECO:0007669"/>
    <property type="project" value="InterPro"/>
</dbReference>
<proteinExistence type="predicted"/>
<protein>
    <recommendedName>
        <fullName evidence="2">Tail specific protease domain-containing protein</fullName>
    </recommendedName>
</protein>
<dbReference type="InterPro" id="IPR029045">
    <property type="entry name" value="ClpP/crotonase-like_dom_sf"/>
</dbReference>
<dbReference type="Pfam" id="PF03572">
    <property type="entry name" value="Peptidase_S41"/>
    <property type="match status" value="1"/>
</dbReference>